<proteinExistence type="predicted"/>
<evidence type="ECO:0000259" key="1">
    <source>
        <dbReference type="Pfam" id="PF09134"/>
    </source>
</evidence>
<evidence type="ECO:0000313" key="2">
    <source>
        <dbReference type="EMBL" id="GAG00598.1"/>
    </source>
</evidence>
<organism evidence="2">
    <name type="scientific">marine sediment metagenome</name>
    <dbReference type="NCBI Taxonomy" id="412755"/>
    <lineage>
        <taxon>unclassified sequences</taxon>
        <taxon>metagenomes</taxon>
        <taxon>ecological metagenomes</taxon>
    </lineage>
</organism>
<comment type="caution">
    <text evidence="2">The sequence shown here is derived from an EMBL/GenBank/DDBJ whole genome shotgun (WGS) entry which is preliminary data.</text>
</comment>
<dbReference type="EMBL" id="BARS01026400">
    <property type="protein sequence ID" value="GAG00598.1"/>
    <property type="molecule type" value="Genomic_DNA"/>
</dbReference>
<dbReference type="Pfam" id="PF09134">
    <property type="entry name" value="Invasin_D3"/>
    <property type="match status" value="1"/>
</dbReference>
<feature type="domain" description="Invasin" evidence="1">
    <location>
        <begin position="58"/>
        <end position="139"/>
    </location>
</feature>
<gene>
    <name evidence="2" type="ORF">S01H1_41607</name>
</gene>
<dbReference type="InterPro" id="IPR015217">
    <property type="entry name" value="Invasin_dom_3"/>
</dbReference>
<protein>
    <recommendedName>
        <fullName evidence="1">Invasin domain-containing protein</fullName>
    </recommendedName>
</protein>
<dbReference type="InterPro" id="IPR013783">
    <property type="entry name" value="Ig-like_fold"/>
</dbReference>
<dbReference type="Gene3D" id="2.60.40.10">
    <property type="entry name" value="Immunoglobulins"/>
    <property type="match status" value="2"/>
</dbReference>
<dbReference type="PROSITE" id="PS51257">
    <property type="entry name" value="PROKAR_LIPOPROTEIN"/>
    <property type="match status" value="1"/>
</dbReference>
<dbReference type="InterPro" id="IPR008964">
    <property type="entry name" value="Invasin/intimin_cell_adhesion"/>
</dbReference>
<sequence length="193" mass="19988">MKKKYFYYSFMVSVVICVSALFISCGSGPGDFGLGATATIQLEYRNICNCYSCDSFPIPADGSSSIHIKGTLTDGSGDPVYILTPVTFNTSLGHFPNGAKSYSTRTINDSGTVEVSLIAGTTSGVAYIICSSNGVTQADYVVFTDYDAVDVLGETASIGVTADPASIPPDGVSSTTVTATLTDSTGEPVEMGT</sequence>
<dbReference type="SUPFAM" id="SSF49373">
    <property type="entry name" value="Invasin/intimin cell-adhesion fragments"/>
    <property type="match status" value="2"/>
</dbReference>
<name>X0UJR6_9ZZZZ</name>
<feature type="non-terminal residue" evidence="2">
    <location>
        <position position="193"/>
    </location>
</feature>
<reference evidence="2" key="1">
    <citation type="journal article" date="2014" name="Front. Microbiol.">
        <title>High frequency of phylogenetically diverse reductive dehalogenase-homologous genes in deep subseafloor sedimentary metagenomes.</title>
        <authorList>
            <person name="Kawai M."/>
            <person name="Futagami T."/>
            <person name="Toyoda A."/>
            <person name="Takaki Y."/>
            <person name="Nishi S."/>
            <person name="Hori S."/>
            <person name="Arai W."/>
            <person name="Tsubouchi T."/>
            <person name="Morono Y."/>
            <person name="Uchiyama I."/>
            <person name="Ito T."/>
            <person name="Fujiyama A."/>
            <person name="Inagaki F."/>
            <person name="Takami H."/>
        </authorList>
    </citation>
    <scope>NUCLEOTIDE SEQUENCE</scope>
    <source>
        <strain evidence="2">Expedition CK06-06</strain>
    </source>
</reference>
<dbReference type="AlphaFoldDB" id="X0UJR6"/>
<accession>X0UJR6</accession>